<dbReference type="SUPFAM" id="SSF53335">
    <property type="entry name" value="S-adenosyl-L-methionine-dependent methyltransferases"/>
    <property type="match status" value="1"/>
</dbReference>
<evidence type="ECO:0000313" key="3">
    <source>
        <dbReference type="EMBL" id="KAB2934705.1"/>
    </source>
</evidence>
<evidence type="ECO:0000256" key="1">
    <source>
        <dbReference type="ARBA" id="ARBA00022603"/>
    </source>
</evidence>
<dbReference type="Proteomes" id="UP000460298">
    <property type="component" value="Unassembled WGS sequence"/>
</dbReference>
<keyword evidence="2" id="KW-0808">Transferase</keyword>
<dbReference type="Gene3D" id="3.40.50.150">
    <property type="entry name" value="Vaccinia Virus protein VP39"/>
    <property type="match status" value="1"/>
</dbReference>
<dbReference type="AlphaFoldDB" id="A0A833LYK4"/>
<evidence type="ECO:0000256" key="2">
    <source>
        <dbReference type="ARBA" id="ARBA00022679"/>
    </source>
</evidence>
<dbReference type="PANTHER" id="PTHR43542">
    <property type="entry name" value="METHYLTRANSFERASE"/>
    <property type="match status" value="1"/>
</dbReference>
<dbReference type="InterPro" id="IPR029063">
    <property type="entry name" value="SAM-dependent_MTases_sf"/>
</dbReference>
<dbReference type="InterPro" id="IPR004398">
    <property type="entry name" value="RNA_MeTrfase_RsmD"/>
</dbReference>
<comment type="caution">
    <text evidence="3">The sequence shown here is derived from an EMBL/GenBank/DDBJ whole genome shotgun (WGS) entry which is preliminary data.</text>
</comment>
<evidence type="ECO:0000313" key="4">
    <source>
        <dbReference type="Proteomes" id="UP000460298"/>
    </source>
</evidence>
<gene>
    <name evidence="3" type="ORF">F9K24_02715</name>
</gene>
<dbReference type="CDD" id="cd02440">
    <property type="entry name" value="AdoMet_MTases"/>
    <property type="match status" value="1"/>
</dbReference>
<name>A0A833LYK4_9LEPT</name>
<dbReference type="PANTHER" id="PTHR43542:SF1">
    <property type="entry name" value="METHYLTRANSFERASE"/>
    <property type="match status" value="1"/>
</dbReference>
<sequence length="201" mass="22778">MALSPDRTTHVAVQQGSFRGRKIALPPALHGHRHFTSSLMKEAFFQLVEAYRPCAFFDLCAGSGQMAVEALSRGFAPVHCVERDERRFAFLIKELSGFDLSFHKKDFRRMAPVIAEQGGVAFLDVPYSFWNSDGICLHMEEFLVKLRTELEGRSTRVVLAVQAPATVRFSNTEIEQWLFEHGMTQREYRGHTLLVVDFAGP</sequence>
<keyword evidence="1" id="KW-0489">Methyltransferase</keyword>
<dbReference type="Pfam" id="PF03602">
    <property type="entry name" value="Cons_hypoth95"/>
    <property type="match status" value="1"/>
</dbReference>
<protein>
    <submittedName>
        <fullName evidence="3">Uncharacterized protein</fullName>
    </submittedName>
</protein>
<dbReference type="GO" id="GO:0031167">
    <property type="term" value="P:rRNA methylation"/>
    <property type="evidence" value="ECO:0007669"/>
    <property type="project" value="InterPro"/>
</dbReference>
<accession>A0A833LYK4</accession>
<dbReference type="GO" id="GO:0008168">
    <property type="term" value="F:methyltransferase activity"/>
    <property type="evidence" value="ECO:0007669"/>
    <property type="project" value="UniProtKB-KW"/>
</dbReference>
<proteinExistence type="predicted"/>
<organism evidence="3 4">
    <name type="scientific">Leptonema illini</name>
    <dbReference type="NCBI Taxonomy" id="183"/>
    <lineage>
        <taxon>Bacteria</taxon>
        <taxon>Pseudomonadati</taxon>
        <taxon>Spirochaetota</taxon>
        <taxon>Spirochaetia</taxon>
        <taxon>Leptospirales</taxon>
        <taxon>Leptospiraceae</taxon>
        <taxon>Leptonema</taxon>
    </lineage>
</organism>
<reference evidence="3 4" key="1">
    <citation type="submission" date="2019-10" db="EMBL/GenBank/DDBJ databases">
        <title>Extracellular Electron Transfer in a Candidatus Methanoperedens spp. Enrichment Culture.</title>
        <authorList>
            <person name="Berger S."/>
            <person name="Rangel Shaw D."/>
            <person name="Berben T."/>
            <person name="In 'T Zandt M."/>
            <person name="Frank J."/>
            <person name="Reimann J."/>
            <person name="Jetten M.S.M."/>
            <person name="Welte C.U."/>
        </authorList>
    </citation>
    <scope>NUCLEOTIDE SEQUENCE [LARGE SCALE GENOMIC DNA]</scope>
    <source>
        <strain evidence="3">SB12</strain>
    </source>
</reference>
<dbReference type="EMBL" id="WBUI01000002">
    <property type="protein sequence ID" value="KAB2934705.1"/>
    <property type="molecule type" value="Genomic_DNA"/>
</dbReference>